<accession>A0A1A8X5Z5</accession>
<evidence type="ECO:0000313" key="2">
    <source>
        <dbReference type="Proteomes" id="UP000078546"/>
    </source>
</evidence>
<dbReference type="Proteomes" id="UP000078546">
    <property type="component" value="Unassembled WGS sequence"/>
</dbReference>
<gene>
    <name evidence="1" type="ORF">POVCU1_061670</name>
</gene>
<dbReference type="AlphaFoldDB" id="A0A1A8X5Z5"/>
<dbReference type="EMBL" id="FLQV01002065">
    <property type="protein sequence ID" value="SBT00681.1"/>
    <property type="molecule type" value="Genomic_DNA"/>
</dbReference>
<evidence type="ECO:0000313" key="1">
    <source>
        <dbReference type="EMBL" id="SBT00681.1"/>
    </source>
</evidence>
<name>A0A1A8X5Z5_PLAOA</name>
<protein>
    <submittedName>
        <fullName evidence="1">PIR Superfamily Protein</fullName>
    </submittedName>
</protein>
<proteinExistence type="predicted"/>
<reference evidence="2" key="1">
    <citation type="submission" date="2016-05" db="EMBL/GenBank/DDBJ databases">
        <authorList>
            <person name="Naeem Raeece"/>
        </authorList>
    </citation>
    <scope>NUCLEOTIDE SEQUENCE [LARGE SCALE GENOMIC DNA]</scope>
</reference>
<organism evidence="1 2">
    <name type="scientific">Plasmodium ovale curtisi</name>
    <dbReference type="NCBI Taxonomy" id="864141"/>
    <lineage>
        <taxon>Eukaryota</taxon>
        <taxon>Sar</taxon>
        <taxon>Alveolata</taxon>
        <taxon>Apicomplexa</taxon>
        <taxon>Aconoidasida</taxon>
        <taxon>Haemosporida</taxon>
        <taxon>Plasmodiidae</taxon>
        <taxon>Plasmodium</taxon>
        <taxon>Plasmodium (Plasmodium)</taxon>
    </lineage>
</organism>
<sequence>FTTFGNWIRSKVLKNEMKVNLDEDLQNLTTHELNNLDENNFTDDYNITYHPS</sequence>
<feature type="non-terminal residue" evidence="1">
    <location>
        <position position="1"/>
    </location>
</feature>